<feature type="non-terminal residue" evidence="2">
    <location>
        <position position="82"/>
    </location>
</feature>
<protein>
    <submittedName>
        <fullName evidence="2">Uncharacterized protein</fullName>
    </submittedName>
</protein>
<keyword evidence="1" id="KW-0175">Coiled coil</keyword>
<comment type="caution">
    <text evidence="2">The sequence shown here is derived from an EMBL/GenBank/DDBJ whole genome shotgun (WGS) entry which is preliminary data.</text>
</comment>
<reference evidence="3" key="1">
    <citation type="submission" date="2022-10" db="EMBL/GenBank/DDBJ databases">
        <title>Genome assembly of Pristionchus species.</title>
        <authorList>
            <person name="Yoshida K."/>
            <person name="Sommer R.J."/>
        </authorList>
    </citation>
    <scope>NUCLEOTIDE SEQUENCE [LARGE SCALE GENOMIC DNA]</scope>
    <source>
        <strain evidence="3">RS5460</strain>
    </source>
</reference>
<gene>
    <name evidence="2" type="ORF">PMAYCL1PPCAC_02297</name>
</gene>
<sequence length="82" mass="9089">MGKDDSILSAISGTEANLVKVLANVVETQKAVASQFSSLFDRVEEARSETRRNIVALTDEIKKLEIRSNTMFDKVTTQLMAQ</sequence>
<keyword evidence="3" id="KW-1185">Reference proteome</keyword>
<proteinExistence type="predicted"/>
<dbReference type="AlphaFoldDB" id="A0AAN5C6T8"/>
<dbReference type="Proteomes" id="UP001328107">
    <property type="component" value="Unassembled WGS sequence"/>
</dbReference>
<organism evidence="2 3">
    <name type="scientific">Pristionchus mayeri</name>
    <dbReference type="NCBI Taxonomy" id="1317129"/>
    <lineage>
        <taxon>Eukaryota</taxon>
        <taxon>Metazoa</taxon>
        <taxon>Ecdysozoa</taxon>
        <taxon>Nematoda</taxon>
        <taxon>Chromadorea</taxon>
        <taxon>Rhabditida</taxon>
        <taxon>Rhabditina</taxon>
        <taxon>Diplogasteromorpha</taxon>
        <taxon>Diplogasteroidea</taxon>
        <taxon>Neodiplogasteridae</taxon>
        <taxon>Pristionchus</taxon>
    </lineage>
</organism>
<name>A0AAN5C6T8_9BILA</name>
<evidence type="ECO:0000313" key="2">
    <source>
        <dbReference type="EMBL" id="GMR32102.1"/>
    </source>
</evidence>
<dbReference type="EMBL" id="BTRK01000001">
    <property type="protein sequence ID" value="GMR32102.1"/>
    <property type="molecule type" value="Genomic_DNA"/>
</dbReference>
<accession>A0AAN5C6T8</accession>
<evidence type="ECO:0000313" key="3">
    <source>
        <dbReference type="Proteomes" id="UP001328107"/>
    </source>
</evidence>
<feature type="coiled-coil region" evidence="1">
    <location>
        <begin position="40"/>
        <end position="67"/>
    </location>
</feature>
<evidence type="ECO:0000256" key="1">
    <source>
        <dbReference type="SAM" id="Coils"/>
    </source>
</evidence>